<feature type="compositionally biased region" description="Basic and acidic residues" evidence="2">
    <location>
        <begin position="148"/>
        <end position="166"/>
    </location>
</feature>
<feature type="domain" description="PXA" evidence="3">
    <location>
        <begin position="180"/>
        <end position="360"/>
    </location>
</feature>
<sequence length="1041" mass="113634">MASTNNDSAHRERSESTLTEKATSQEPGTQQGADSSAVASDATNPPDVRETSKPLPTIPDRLRSITDATLRFLGDASNETLGACAVGLAASTYLVLGRLGLVLIGAFGGVVLGATWDQTQSLGDSDTSHPAQRKKELGAEIVKRNLDWRNKKREEDGHPQPEDKVEASASTKQLDFSRYPPDTAAALTAFSDAVIKDYVKYWYAPILPADNAFPADCRHILVAFIQSLSNQVSRKRAADPFLDFVANSTSVVIVFLQELAVALKASQRSEVEEALNTYLTFQPDSNLANVLNKDQQKQKLHLVADDILQNFLDSKTYNCLPARTFLREVLAGLILDGTLLSCSKPEWINGWIVYLLEDGEPAILDAIDAGVSDLEEKAKQTGSPVQDVAQKVQHKRRMSRAEQAMEDAVREAQRMNELIAQDEASRKQELSVTETEDALSTTATTDTGIETPTSSDSEPQPSGARSRAESNAMVFDSEGNTIPSVTASPAKQPQSHGIFTSFDQLEQVQAPTVLQPTTEAPARTETMVAIPLTLHNASITIMDMAITNDQVLMRQKPDEDMLVQIEPASNRFPGWMVTRQYAAFEQLFDTVRRIAHISGVAEFNLQYQELPSWKGRRRTAVIADLERYLKAALKSDRLAESEAMKRFLEKETGLDKIPASQKNVFVQAGAGLENVGKGFVNVLGQGGKGLQTGFQTGGKVFQTGGKAVLGGVTGVFGAVTSGIPGPKRPGLSSNNSATSITRSQQQLSSTPRQSQDMLRQSTDLDYQVRGSPQPPTSTRSSTDQLRASKEYSMTSSQDLEDTMNLPPRPDMITEEYERTKFSPQRRAPAVSGVVEQSRTPSSSHKAPSTASTPSQPSSSTEPEIKPPPKSKARPQDVPVSEEETRMTVELMFALITELLSLSSAWTFRLSLLTAAKSYLLRPRNPQLVSIQQLLQESIIDGNLSDAGIAAHIRKLRENALPTEEELSKWPKEPTPDEKERLRIKARKLLVERGMPQALTTVVGVAASGEALGKVFDCLQNVEVARGLIFALLLQALRTVIQ</sequence>
<accession>A0ABR0KGW7</accession>
<feature type="region of interest" description="Disordered" evidence="2">
    <location>
        <begin position="721"/>
        <end position="882"/>
    </location>
</feature>
<evidence type="ECO:0000256" key="2">
    <source>
        <dbReference type="SAM" id="MobiDB-lite"/>
    </source>
</evidence>
<feature type="compositionally biased region" description="Polar residues" evidence="2">
    <location>
        <begin position="430"/>
        <end position="460"/>
    </location>
</feature>
<evidence type="ECO:0000313" key="5">
    <source>
        <dbReference type="Proteomes" id="UP001345013"/>
    </source>
</evidence>
<keyword evidence="5" id="KW-1185">Reference proteome</keyword>
<feature type="compositionally biased region" description="Polar residues" evidence="2">
    <location>
        <begin position="16"/>
        <end position="43"/>
    </location>
</feature>
<protein>
    <recommendedName>
        <fullName evidence="3">PXA domain-containing protein</fullName>
    </recommendedName>
</protein>
<evidence type="ECO:0000313" key="4">
    <source>
        <dbReference type="EMBL" id="KAK5096067.1"/>
    </source>
</evidence>
<name>A0ABR0KGW7_9EURO</name>
<feature type="compositionally biased region" description="Polar residues" evidence="2">
    <location>
        <begin position="834"/>
        <end position="845"/>
    </location>
</feature>
<comment type="caution">
    <text evidence="4">The sequence shown here is derived from an EMBL/GenBank/DDBJ whole genome shotgun (WGS) entry which is preliminary data.</text>
</comment>
<dbReference type="InterPro" id="IPR036871">
    <property type="entry name" value="PX_dom_sf"/>
</dbReference>
<proteinExistence type="inferred from homology"/>
<dbReference type="Proteomes" id="UP001345013">
    <property type="component" value="Unassembled WGS sequence"/>
</dbReference>
<dbReference type="CDD" id="cd06093">
    <property type="entry name" value="PX_domain"/>
    <property type="match status" value="1"/>
</dbReference>
<dbReference type="PROSITE" id="PS51207">
    <property type="entry name" value="PXA"/>
    <property type="match status" value="1"/>
</dbReference>
<comment type="similarity">
    <text evidence="1">Belongs to the sorting nexin family.</text>
</comment>
<dbReference type="PANTHER" id="PTHR22775:SF47">
    <property type="entry name" value="MEIOTICALLY UP-REGULATED GENE 122 PROTEIN"/>
    <property type="match status" value="1"/>
</dbReference>
<dbReference type="SMART" id="SM00313">
    <property type="entry name" value="PXA"/>
    <property type="match status" value="1"/>
</dbReference>
<dbReference type="Pfam" id="PF08628">
    <property type="entry name" value="Nexin_C"/>
    <property type="match status" value="1"/>
</dbReference>
<feature type="compositionally biased region" description="Polar residues" evidence="2">
    <location>
        <begin position="731"/>
        <end position="764"/>
    </location>
</feature>
<dbReference type="InterPro" id="IPR013937">
    <property type="entry name" value="Sorting_nexin_C"/>
</dbReference>
<feature type="region of interest" description="Disordered" evidence="2">
    <location>
        <begin position="420"/>
        <end position="470"/>
    </location>
</feature>
<feature type="region of interest" description="Disordered" evidence="2">
    <location>
        <begin position="1"/>
        <end position="60"/>
    </location>
</feature>
<feature type="region of interest" description="Disordered" evidence="2">
    <location>
        <begin position="148"/>
        <end position="171"/>
    </location>
</feature>
<dbReference type="EMBL" id="JAVRRG010000024">
    <property type="protein sequence ID" value="KAK5096067.1"/>
    <property type="molecule type" value="Genomic_DNA"/>
</dbReference>
<dbReference type="Pfam" id="PF02194">
    <property type="entry name" value="PXA"/>
    <property type="match status" value="1"/>
</dbReference>
<dbReference type="PANTHER" id="PTHR22775">
    <property type="entry name" value="SORTING NEXIN"/>
    <property type="match status" value="1"/>
</dbReference>
<gene>
    <name evidence="4" type="ORF">LTR24_002767</name>
</gene>
<dbReference type="Gene3D" id="3.30.1520.10">
    <property type="entry name" value="Phox-like domain"/>
    <property type="match status" value="1"/>
</dbReference>
<dbReference type="InterPro" id="IPR003114">
    <property type="entry name" value="Phox_assoc"/>
</dbReference>
<evidence type="ECO:0000256" key="1">
    <source>
        <dbReference type="ARBA" id="ARBA00010883"/>
    </source>
</evidence>
<evidence type="ECO:0000259" key="3">
    <source>
        <dbReference type="PROSITE" id="PS51207"/>
    </source>
</evidence>
<organism evidence="4 5">
    <name type="scientific">Lithohypha guttulata</name>
    <dbReference type="NCBI Taxonomy" id="1690604"/>
    <lineage>
        <taxon>Eukaryota</taxon>
        <taxon>Fungi</taxon>
        <taxon>Dikarya</taxon>
        <taxon>Ascomycota</taxon>
        <taxon>Pezizomycotina</taxon>
        <taxon>Eurotiomycetes</taxon>
        <taxon>Chaetothyriomycetidae</taxon>
        <taxon>Chaetothyriales</taxon>
        <taxon>Trichomeriaceae</taxon>
        <taxon>Lithohypha</taxon>
    </lineage>
</organism>
<feature type="compositionally biased region" description="Low complexity" evidence="2">
    <location>
        <begin position="846"/>
        <end position="860"/>
    </location>
</feature>
<reference evidence="4 5" key="1">
    <citation type="submission" date="2023-08" db="EMBL/GenBank/DDBJ databases">
        <title>Black Yeasts Isolated from many extreme environments.</title>
        <authorList>
            <person name="Coleine C."/>
            <person name="Stajich J.E."/>
            <person name="Selbmann L."/>
        </authorList>
    </citation>
    <scope>NUCLEOTIDE SEQUENCE [LARGE SCALE GENOMIC DNA]</scope>
    <source>
        <strain evidence="4 5">CCFEE 5885</strain>
    </source>
</reference>